<dbReference type="GO" id="GO:0016747">
    <property type="term" value="F:acyltransferase activity, transferring groups other than amino-acyl groups"/>
    <property type="evidence" value="ECO:0007669"/>
    <property type="project" value="InterPro"/>
</dbReference>
<dbReference type="PANTHER" id="PTHR43328:SF1">
    <property type="entry name" value="N-ACETYLTRANSFERASE DOMAIN-CONTAINING PROTEIN"/>
    <property type="match status" value="1"/>
</dbReference>
<dbReference type="AlphaFoldDB" id="A0AAD7DPZ7"/>
<dbReference type="EMBL" id="JARKIE010000032">
    <property type="protein sequence ID" value="KAJ7696954.1"/>
    <property type="molecule type" value="Genomic_DNA"/>
</dbReference>
<accession>A0AAD7DPZ7</accession>
<dbReference type="PROSITE" id="PS51186">
    <property type="entry name" value="GNAT"/>
    <property type="match status" value="1"/>
</dbReference>
<reference evidence="2" key="1">
    <citation type="submission" date="2023-03" db="EMBL/GenBank/DDBJ databases">
        <title>Massive genome expansion in bonnet fungi (Mycena s.s.) driven by repeated elements and novel gene families across ecological guilds.</title>
        <authorList>
            <consortium name="Lawrence Berkeley National Laboratory"/>
            <person name="Harder C.B."/>
            <person name="Miyauchi S."/>
            <person name="Viragh M."/>
            <person name="Kuo A."/>
            <person name="Thoen E."/>
            <person name="Andreopoulos B."/>
            <person name="Lu D."/>
            <person name="Skrede I."/>
            <person name="Drula E."/>
            <person name="Henrissat B."/>
            <person name="Morin E."/>
            <person name="Kohler A."/>
            <person name="Barry K."/>
            <person name="LaButti K."/>
            <person name="Morin E."/>
            <person name="Salamov A."/>
            <person name="Lipzen A."/>
            <person name="Mereny Z."/>
            <person name="Hegedus B."/>
            <person name="Baldrian P."/>
            <person name="Stursova M."/>
            <person name="Weitz H."/>
            <person name="Taylor A."/>
            <person name="Grigoriev I.V."/>
            <person name="Nagy L.G."/>
            <person name="Martin F."/>
            <person name="Kauserud H."/>
        </authorList>
    </citation>
    <scope>NUCLEOTIDE SEQUENCE</scope>
    <source>
        <strain evidence="2">CBHHK067</strain>
    </source>
</reference>
<dbReference type="Gene3D" id="3.40.630.30">
    <property type="match status" value="1"/>
</dbReference>
<sequence length="260" mass="28973">MTTAPAPTPTLTAADIPDRFTVDSAELQAEVSARTPILFRADGEPYIPLPAPFERFYLGVMRHWDTPHDVAMMNDIRVARTLVGPPFPLPVRASKNWLLKERRDVTAIFAAYAEGKFLPAGTAPFSILRELKPDGSEVYVGQVTVFYCGDDTKRLTPVNAAWEEWRTRTKVWEIGAAIHPDYQRTGLATAAVDVFMHQWVIPQMGATELRAQCFASNLGSVKLWQKYGFVEEPSLRGEVTVSEAKGGGVEPDMTLIWHLK</sequence>
<name>A0AAD7DPZ7_MYCRO</name>
<evidence type="ECO:0000259" key="1">
    <source>
        <dbReference type="PROSITE" id="PS51186"/>
    </source>
</evidence>
<dbReference type="PANTHER" id="PTHR43328">
    <property type="entry name" value="ACETYLTRANSFERASE-RELATED"/>
    <property type="match status" value="1"/>
</dbReference>
<gene>
    <name evidence="2" type="ORF">B0H17DRAFT_928851</name>
</gene>
<evidence type="ECO:0000313" key="3">
    <source>
        <dbReference type="Proteomes" id="UP001221757"/>
    </source>
</evidence>
<proteinExistence type="predicted"/>
<dbReference type="SUPFAM" id="SSF55729">
    <property type="entry name" value="Acyl-CoA N-acyltransferases (Nat)"/>
    <property type="match status" value="1"/>
</dbReference>
<dbReference type="Proteomes" id="UP001221757">
    <property type="component" value="Unassembled WGS sequence"/>
</dbReference>
<comment type="caution">
    <text evidence="2">The sequence shown here is derived from an EMBL/GenBank/DDBJ whole genome shotgun (WGS) entry which is preliminary data.</text>
</comment>
<keyword evidence="3" id="KW-1185">Reference proteome</keyword>
<protein>
    <recommendedName>
        <fullName evidence="1">N-acetyltransferase domain-containing protein</fullName>
    </recommendedName>
</protein>
<dbReference type="InterPro" id="IPR000182">
    <property type="entry name" value="GNAT_dom"/>
</dbReference>
<dbReference type="Pfam" id="PF13302">
    <property type="entry name" value="Acetyltransf_3"/>
    <property type="match status" value="1"/>
</dbReference>
<evidence type="ECO:0000313" key="2">
    <source>
        <dbReference type="EMBL" id="KAJ7696954.1"/>
    </source>
</evidence>
<feature type="domain" description="N-acetyltransferase" evidence="1">
    <location>
        <begin position="89"/>
        <end position="256"/>
    </location>
</feature>
<dbReference type="InterPro" id="IPR016181">
    <property type="entry name" value="Acyl_CoA_acyltransferase"/>
</dbReference>
<organism evidence="2 3">
    <name type="scientific">Mycena rosella</name>
    <name type="common">Pink bonnet</name>
    <name type="synonym">Agaricus rosellus</name>
    <dbReference type="NCBI Taxonomy" id="1033263"/>
    <lineage>
        <taxon>Eukaryota</taxon>
        <taxon>Fungi</taxon>
        <taxon>Dikarya</taxon>
        <taxon>Basidiomycota</taxon>
        <taxon>Agaricomycotina</taxon>
        <taxon>Agaricomycetes</taxon>
        <taxon>Agaricomycetidae</taxon>
        <taxon>Agaricales</taxon>
        <taxon>Marasmiineae</taxon>
        <taxon>Mycenaceae</taxon>
        <taxon>Mycena</taxon>
    </lineage>
</organism>